<keyword evidence="5 10" id="KW-0378">Hydrolase</keyword>
<keyword evidence="6 10" id="KW-0460">Magnesium</keyword>
<dbReference type="EC" id="3.6.1.66" evidence="10"/>
<dbReference type="InterPro" id="IPR002637">
    <property type="entry name" value="RdgB/HAM1"/>
</dbReference>
<feature type="active site" description="Proton acceptor" evidence="10">
    <location>
        <position position="70"/>
    </location>
</feature>
<dbReference type="GO" id="GO:0036222">
    <property type="term" value="F:XTP diphosphatase activity"/>
    <property type="evidence" value="ECO:0007669"/>
    <property type="project" value="UniProtKB-UniRule"/>
</dbReference>
<keyword evidence="7 10" id="KW-0546">Nucleotide metabolism</keyword>
<feature type="binding site" evidence="10">
    <location>
        <position position="70"/>
    </location>
    <ligand>
        <name>Mg(2+)</name>
        <dbReference type="ChEBI" id="CHEBI:18420"/>
    </ligand>
</feature>
<evidence type="ECO:0000256" key="4">
    <source>
        <dbReference type="ARBA" id="ARBA00022741"/>
    </source>
</evidence>
<comment type="cofactor">
    <cofactor evidence="10">
        <name>Mg(2+)</name>
        <dbReference type="ChEBI" id="CHEBI:18420"/>
    </cofactor>
    <text evidence="10">Binds 1 Mg(2+) ion per subunit.</text>
</comment>
<evidence type="ECO:0000256" key="1">
    <source>
        <dbReference type="ARBA" id="ARBA00008023"/>
    </source>
</evidence>
<evidence type="ECO:0000256" key="3">
    <source>
        <dbReference type="ARBA" id="ARBA00022723"/>
    </source>
</evidence>
<dbReference type="PANTHER" id="PTHR11067">
    <property type="entry name" value="INOSINE TRIPHOSPHATE PYROPHOSPHATASE/HAM1 PROTEIN"/>
    <property type="match status" value="1"/>
</dbReference>
<proteinExistence type="inferred from homology"/>
<dbReference type="AlphaFoldDB" id="A0A1I6NUY7"/>
<dbReference type="GO" id="GO:0000166">
    <property type="term" value="F:nucleotide binding"/>
    <property type="evidence" value="ECO:0007669"/>
    <property type="project" value="UniProtKB-KW"/>
</dbReference>
<evidence type="ECO:0000256" key="10">
    <source>
        <dbReference type="HAMAP-Rule" id="MF_01405"/>
    </source>
</evidence>
<dbReference type="GO" id="GO:0035870">
    <property type="term" value="F:dITP diphosphatase activity"/>
    <property type="evidence" value="ECO:0007669"/>
    <property type="project" value="UniProtKB-UniRule"/>
</dbReference>
<dbReference type="OrthoDB" id="9807456at2"/>
<evidence type="ECO:0000256" key="8">
    <source>
        <dbReference type="ARBA" id="ARBA00051875"/>
    </source>
</evidence>
<evidence type="ECO:0000313" key="13">
    <source>
        <dbReference type="Proteomes" id="UP000199312"/>
    </source>
</evidence>
<dbReference type="Gene3D" id="3.90.950.10">
    <property type="match status" value="1"/>
</dbReference>
<dbReference type="SUPFAM" id="SSF52972">
    <property type="entry name" value="ITPase-like"/>
    <property type="match status" value="1"/>
</dbReference>
<dbReference type="EMBL" id="FOZP01000001">
    <property type="protein sequence ID" value="SFS31668.1"/>
    <property type="molecule type" value="Genomic_DNA"/>
</dbReference>
<dbReference type="GO" id="GO:0009146">
    <property type="term" value="P:purine nucleoside triphosphate catabolic process"/>
    <property type="evidence" value="ECO:0007669"/>
    <property type="project" value="UniProtKB-UniRule"/>
</dbReference>
<dbReference type="NCBIfam" id="TIGR00042">
    <property type="entry name" value="RdgB/HAM1 family non-canonical purine NTP pyrophosphatase"/>
    <property type="match status" value="1"/>
</dbReference>
<comment type="caution">
    <text evidence="10">Lacks conserved residue(s) required for the propagation of feature annotation.</text>
</comment>
<evidence type="ECO:0000256" key="7">
    <source>
        <dbReference type="ARBA" id="ARBA00023080"/>
    </source>
</evidence>
<comment type="function">
    <text evidence="10">Pyrophosphatase that catalyzes the hydrolysis of nucleoside triphosphates to their monophosphate derivatives, with a high preference for the non-canonical purine nucleotides XTP (xanthosine triphosphate), dITP (deoxyinosine triphosphate) and ITP. Seems to function as a house-cleaning enzyme that removes non-canonical purine nucleotides from the nucleotide pool, thus preventing their incorporation into DNA/RNA and avoiding chromosomal lesions.</text>
</comment>
<comment type="catalytic activity">
    <reaction evidence="8 10">
        <text>dITP + H2O = dIMP + diphosphate + H(+)</text>
        <dbReference type="Rhea" id="RHEA:28342"/>
        <dbReference type="ChEBI" id="CHEBI:15377"/>
        <dbReference type="ChEBI" id="CHEBI:15378"/>
        <dbReference type="ChEBI" id="CHEBI:33019"/>
        <dbReference type="ChEBI" id="CHEBI:61194"/>
        <dbReference type="ChEBI" id="CHEBI:61382"/>
        <dbReference type="EC" id="3.6.1.66"/>
    </reaction>
</comment>
<evidence type="ECO:0000256" key="2">
    <source>
        <dbReference type="ARBA" id="ARBA00011738"/>
    </source>
</evidence>
<dbReference type="FunFam" id="3.90.950.10:FF:000001">
    <property type="entry name" value="dITP/XTP pyrophosphatase"/>
    <property type="match status" value="1"/>
</dbReference>
<dbReference type="GO" id="GO:0005829">
    <property type="term" value="C:cytosol"/>
    <property type="evidence" value="ECO:0007669"/>
    <property type="project" value="TreeGrafter"/>
</dbReference>
<organism evidence="12 13">
    <name type="scientific">Lutibacter maritimus</name>
    <dbReference type="NCBI Taxonomy" id="593133"/>
    <lineage>
        <taxon>Bacteria</taxon>
        <taxon>Pseudomonadati</taxon>
        <taxon>Bacteroidota</taxon>
        <taxon>Flavobacteriia</taxon>
        <taxon>Flavobacteriales</taxon>
        <taxon>Flavobacteriaceae</taxon>
        <taxon>Lutibacter</taxon>
    </lineage>
</organism>
<evidence type="ECO:0000313" key="12">
    <source>
        <dbReference type="EMBL" id="SFS31668.1"/>
    </source>
</evidence>
<evidence type="ECO:0000256" key="5">
    <source>
        <dbReference type="ARBA" id="ARBA00022801"/>
    </source>
</evidence>
<evidence type="ECO:0000256" key="11">
    <source>
        <dbReference type="RuleBase" id="RU003781"/>
    </source>
</evidence>
<name>A0A1I6NUY7_9FLAO</name>
<feature type="binding site" evidence="10">
    <location>
        <position position="71"/>
    </location>
    <ligand>
        <name>substrate</name>
    </ligand>
</feature>
<dbReference type="GO" id="GO:0046872">
    <property type="term" value="F:metal ion binding"/>
    <property type="evidence" value="ECO:0007669"/>
    <property type="project" value="UniProtKB-KW"/>
</dbReference>
<comment type="subunit">
    <text evidence="2 10">Homodimer.</text>
</comment>
<feature type="binding site" evidence="10">
    <location>
        <position position="173"/>
    </location>
    <ligand>
        <name>substrate</name>
    </ligand>
</feature>
<dbReference type="GO" id="GO:0009117">
    <property type="term" value="P:nucleotide metabolic process"/>
    <property type="evidence" value="ECO:0007669"/>
    <property type="project" value="UniProtKB-KW"/>
</dbReference>
<dbReference type="InterPro" id="IPR029001">
    <property type="entry name" value="ITPase-like_fam"/>
</dbReference>
<feature type="binding site" evidence="10">
    <location>
        <begin position="10"/>
        <end position="15"/>
    </location>
    <ligand>
        <name>substrate</name>
    </ligand>
</feature>
<comment type="catalytic activity">
    <reaction evidence="10">
        <text>ITP + H2O = IMP + diphosphate + H(+)</text>
        <dbReference type="Rhea" id="RHEA:29399"/>
        <dbReference type="ChEBI" id="CHEBI:15377"/>
        <dbReference type="ChEBI" id="CHEBI:15378"/>
        <dbReference type="ChEBI" id="CHEBI:33019"/>
        <dbReference type="ChEBI" id="CHEBI:58053"/>
        <dbReference type="ChEBI" id="CHEBI:61402"/>
        <dbReference type="EC" id="3.6.1.66"/>
    </reaction>
</comment>
<keyword evidence="4 10" id="KW-0547">Nucleotide-binding</keyword>
<feature type="binding site" evidence="10">
    <location>
        <begin position="150"/>
        <end position="153"/>
    </location>
    <ligand>
        <name>substrate</name>
    </ligand>
</feature>
<keyword evidence="13" id="KW-1185">Reference proteome</keyword>
<dbReference type="Pfam" id="PF01725">
    <property type="entry name" value="Ham1p_like"/>
    <property type="match status" value="1"/>
</dbReference>
<comment type="similarity">
    <text evidence="1 10 11">Belongs to the HAM1 NTPase family.</text>
</comment>
<dbReference type="InterPro" id="IPR020922">
    <property type="entry name" value="dITP/XTP_pyrophosphatase"/>
</dbReference>
<gene>
    <name evidence="12" type="ORF">SAMN04488006_0596</name>
</gene>
<comment type="catalytic activity">
    <reaction evidence="9 10">
        <text>XTP + H2O = XMP + diphosphate + H(+)</text>
        <dbReference type="Rhea" id="RHEA:28610"/>
        <dbReference type="ChEBI" id="CHEBI:15377"/>
        <dbReference type="ChEBI" id="CHEBI:15378"/>
        <dbReference type="ChEBI" id="CHEBI:33019"/>
        <dbReference type="ChEBI" id="CHEBI:57464"/>
        <dbReference type="ChEBI" id="CHEBI:61314"/>
        <dbReference type="EC" id="3.6.1.66"/>
    </reaction>
</comment>
<dbReference type="PANTHER" id="PTHR11067:SF9">
    <property type="entry name" value="INOSINE TRIPHOSPHATE PYROPHOSPHATASE"/>
    <property type="match status" value="1"/>
</dbReference>
<dbReference type="NCBIfam" id="NF011398">
    <property type="entry name" value="PRK14823.1"/>
    <property type="match status" value="1"/>
</dbReference>
<dbReference type="HAMAP" id="MF_01405">
    <property type="entry name" value="Non_canon_purine_NTPase"/>
    <property type="match status" value="1"/>
</dbReference>
<feature type="binding site" evidence="10">
    <location>
        <begin position="178"/>
        <end position="179"/>
    </location>
    <ligand>
        <name>substrate</name>
    </ligand>
</feature>
<dbReference type="GO" id="GO:0017111">
    <property type="term" value="F:ribonucleoside triphosphate phosphatase activity"/>
    <property type="evidence" value="ECO:0007669"/>
    <property type="project" value="InterPro"/>
</dbReference>
<protein>
    <recommendedName>
        <fullName evidence="10">dITP/XTP pyrophosphatase</fullName>
        <ecNumber evidence="10">3.6.1.66</ecNumber>
    </recommendedName>
    <alternativeName>
        <fullName evidence="10">Non-canonical purine NTP pyrophosphatase</fullName>
    </alternativeName>
    <alternativeName>
        <fullName evidence="10">Non-standard purine NTP pyrophosphatase</fullName>
    </alternativeName>
    <alternativeName>
        <fullName evidence="10">Nucleoside-triphosphate diphosphatase</fullName>
    </alternativeName>
    <alternativeName>
        <fullName evidence="10">Nucleoside-triphosphate pyrophosphatase</fullName>
        <shortName evidence="10">NTPase</shortName>
    </alternativeName>
</protein>
<evidence type="ECO:0000256" key="6">
    <source>
        <dbReference type="ARBA" id="ARBA00022842"/>
    </source>
</evidence>
<evidence type="ECO:0000256" key="9">
    <source>
        <dbReference type="ARBA" id="ARBA00052017"/>
    </source>
</evidence>
<dbReference type="CDD" id="cd00515">
    <property type="entry name" value="HAM1"/>
    <property type="match status" value="1"/>
</dbReference>
<keyword evidence="3 10" id="KW-0479">Metal-binding</keyword>
<dbReference type="RefSeq" id="WP_090222446.1">
    <property type="nucleotide sequence ID" value="NZ_FOZP01000001.1"/>
</dbReference>
<sequence length="195" mass="21749">MNKLKLVFATNNANKLKEVQAMLTNFEIISLADIHCFDDIPETANTLEGNAILKANYITEKFGYDCFADDTGLEVNALNNAPGVFSARYAGKENNAEANMQKLLNELGTNSNRKAQFRTAIALNINQKQFIFEGLCEGQILTKKQGSSGFGYDPIFMPNGYTKSFAEMNINEKSTISHRGKAIEKLVTFLNKKDW</sequence>
<dbReference type="STRING" id="593133.SAMN04488006_0596"/>
<accession>A0A1I6NUY7</accession>
<reference evidence="13" key="1">
    <citation type="submission" date="2016-10" db="EMBL/GenBank/DDBJ databases">
        <authorList>
            <person name="Varghese N."/>
            <person name="Submissions S."/>
        </authorList>
    </citation>
    <scope>NUCLEOTIDE SEQUENCE [LARGE SCALE GENOMIC DNA]</scope>
    <source>
        <strain evidence="13">DSM 24450</strain>
    </source>
</reference>
<dbReference type="Proteomes" id="UP000199312">
    <property type="component" value="Unassembled WGS sequence"/>
</dbReference>
<dbReference type="GO" id="GO:0036220">
    <property type="term" value="F:ITP diphosphatase activity"/>
    <property type="evidence" value="ECO:0007669"/>
    <property type="project" value="UniProtKB-UniRule"/>
</dbReference>